<proteinExistence type="predicted"/>
<dbReference type="PANTHER" id="PTHR22954">
    <property type="entry name" value="RETROVIRAL PROTEASE-RELATED"/>
    <property type="match status" value="1"/>
</dbReference>
<feature type="domain" description="DUF5641" evidence="1">
    <location>
        <begin position="3"/>
        <end position="48"/>
    </location>
</feature>
<gene>
    <name evidence="2" type="ORF">LAZ67_19001939</name>
</gene>
<dbReference type="InterPro" id="IPR005312">
    <property type="entry name" value="DUF1759"/>
</dbReference>
<protein>
    <recommendedName>
        <fullName evidence="1">DUF5641 domain-containing protein</fullName>
    </recommendedName>
</protein>
<evidence type="ECO:0000259" key="1">
    <source>
        <dbReference type="Pfam" id="PF18701"/>
    </source>
</evidence>
<keyword evidence="3" id="KW-1185">Reference proteome</keyword>
<dbReference type="InterPro" id="IPR040676">
    <property type="entry name" value="DUF5641"/>
</dbReference>
<evidence type="ECO:0000313" key="3">
    <source>
        <dbReference type="Proteomes" id="UP001235939"/>
    </source>
</evidence>
<organism evidence="2 3">
    <name type="scientific">Cordylochernes scorpioides</name>
    <dbReference type="NCBI Taxonomy" id="51811"/>
    <lineage>
        <taxon>Eukaryota</taxon>
        <taxon>Metazoa</taxon>
        <taxon>Ecdysozoa</taxon>
        <taxon>Arthropoda</taxon>
        <taxon>Chelicerata</taxon>
        <taxon>Arachnida</taxon>
        <taxon>Pseudoscorpiones</taxon>
        <taxon>Cheliferoidea</taxon>
        <taxon>Chernetidae</taxon>
        <taxon>Cordylochernes</taxon>
    </lineage>
</organism>
<dbReference type="EMBL" id="CP092881">
    <property type="protein sequence ID" value="UYV80842.1"/>
    <property type="molecule type" value="Genomic_DNA"/>
</dbReference>
<dbReference type="PANTHER" id="PTHR22954:SF3">
    <property type="entry name" value="PROTEIN CBG08539"/>
    <property type="match status" value="1"/>
</dbReference>
<dbReference type="Pfam" id="PF18701">
    <property type="entry name" value="DUF5641"/>
    <property type="match status" value="1"/>
</dbReference>
<evidence type="ECO:0000313" key="2">
    <source>
        <dbReference type="EMBL" id="UYV80842.1"/>
    </source>
</evidence>
<sequence length="205" mass="23483">MEQSISSPSWILGRVSKTFHGLDMLVRTVELRTGKGLLRRPVNKLAVLPLQKNVETQSKGYLKVQLDNINKIKENIENYMIEFVDSDEHESHMLIYKEANKDITEIQSALLNYLELKENINTKIEETKINLPKFSLPSFKGYLDQWLDFKTTFEDTIINDSSLNNIQKFKYLQSSLSGDAASIIMGFSLTPDTFDKARARLACSQ</sequence>
<name>A0ABY6LKB5_9ARAC</name>
<reference evidence="2 3" key="1">
    <citation type="submission" date="2022-01" db="EMBL/GenBank/DDBJ databases">
        <title>A chromosomal length assembly of Cordylochernes scorpioides.</title>
        <authorList>
            <person name="Zeh D."/>
            <person name="Zeh J."/>
        </authorList>
    </citation>
    <scope>NUCLEOTIDE SEQUENCE [LARGE SCALE GENOMIC DNA]</scope>
    <source>
        <strain evidence="2">IN4F17</strain>
        <tissue evidence="2">Whole Body</tissue>
    </source>
</reference>
<accession>A0ABY6LKB5</accession>
<dbReference type="Proteomes" id="UP001235939">
    <property type="component" value="Chromosome 19"/>
</dbReference>
<dbReference type="Pfam" id="PF03564">
    <property type="entry name" value="DUF1759"/>
    <property type="match status" value="1"/>
</dbReference>